<accession>A0A7C4NVA1</accession>
<proteinExistence type="predicted"/>
<feature type="transmembrane region" description="Helical" evidence="1">
    <location>
        <begin position="71"/>
        <end position="92"/>
    </location>
</feature>
<sequence>MFGLPELGVIIYIASFVFYLLAIINSVKINGKKIFYLILSISSLPILILLTKIVNNLLIQKNIVSSFESSVIMFLLSAIAVLLIEIIIYIHIKKTRLKTFYKEI</sequence>
<protein>
    <submittedName>
        <fullName evidence="2">Uncharacterized protein</fullName>
    </submittedName>
</protein>
<name>A0A7C4NVA1_9BACT</name>
<evidence type="ECO:0000313" key="2">
    <source>
        <dbReference type="EMBL" id="HGQ86362.1"/>
    </source>
</evidence>
<gene>
    <name evidence="2" type="ORF">ENT66_08905</name>
</gene>
<dbReference type="EMBL" id="DSZN01000138">
    <property type="protein sequence ID" value="HGQ86362.1"/>
    <property type="molecule type" value="Genomic_DNA"/>
</dbReference>
<evidence type="ECO:0000256" key="1">
    <source>
        <dbReference type="SAM" id="Phobius"/>
    </source>
</evidence>
<keyword evidence="1" id="KW-0472">Membrane</keyword>
<dbReference type="AlphaFoldDB" id="A0A7C4NVA1"/>
<feature type="transmembrane region" description="Helical" evidence="1">
    <location>
        <begin position="6"/>
        <end position="27"/>
    </location>
</feature>
<comment type="caution">
    <text evidence="2">The sequence shown here is derived from an EMBL/GenBank/DDBJ whole genome shotgun (WGS) entry which is preliminary data.</text>
</comment>
<keyword evidence="1" id="KW-1133">Transmembrane helix</keyword>
<feature type="transmembrane region" description="Helical" evidence="1">
    <location>
        <begin position="34"/>
        <end position="51"/>
    </location>
</feature>
<keyword evidence="1" id="KW-0812">Transmembrane</keyword>
<organism evidence="2">
    <name type="scientific">Thermodesulfobacterium geofontis</name>
    <dbReference type="NCBI Taxonomy" id="1295609"/>
    <lineage>
        <taxon>Bacteria</taxon>
        <taxon>Pseudomonadati</taxon>
        <taxon>Thermodesulfobacteriota</taxon>
        <taxon>Thermodesulfobacteria</taxon>
        <taxon>Thermodesulfobacteriales</taxon>
        <taxon>Thermodesulfobacteriaceae</taxon>
        <taxon>Thermodesulfobacterium</taxon>
    </lineage>
</organism>
<reference evidence="2" key="1">
    <citation type="journal article" date="2020" name="mSystems">
        <title>Genome- and Community-Level Interaction Insights into Carbon Utilization and Element Cycling Functions of Hydrothermarchaeota in Hydrothermal Sediment.</title>
        <authorList>
            <person name="Zhou Z."/>
            <person name="Liu Y."/>
            <person name="Xu W."/>
            <person name="Pan J."/>
            <person name="Luo Z.H."/>
            <person name="Li M."/>
        </authorList>
    </citation>
    <scope>NUCLEOTIDE SEQUENCE [LARGE SCALE GENOMIC DNA]</scope>
    <source>
        <strain evidence="2">SpSt-6</strain>
    </source>
</reference>